<feature type="domain" description="Semialdehyde dehydrogenase NAD-binding" evidence="6">
    <location>
        <begin position="7"/>
        <end position="144"/>
    </location>
</feature>
<accession>A0A370HFL5</accession>
<evidence type="ECO:0000256" key="3">
    <source>
        <dbReference type="ARBA" id="ARBA00022857"/>
    </source>
</evidence>
<gene>
    <name evidence="5" type="primary">argC</name>
    <name evidence="7" type="ORF">DFR68_101419</name>
</gene>
<dbReference type="OrthoDB" id="9801289at2"/>
<evidence type="ECO:0000256" key="1">
    <source>
        <dbReference type="ARBA" id="ARBA00022571"/>
    </source>
</evidence>
<dbReference type="SUPFAM" id="SSF55347">
    <property type="entry name" value="Glyceraldehyde-3-phosphate dehydrogenase-like, C-terminal domain"/>
    <property type="match status" value="1"/>
</dbReference>
<evidence type="ECO:0000256" key="5">
    <source>
        <dbReference type="HAMAP-Rule" id="MF_00150"/>
    </source>
</evidence>
<dbReference type="AlphaFoldDB" id="A0A370HFL5"/>
<comment type="catalytic activity">
    <reaction evidence="5">
        <text>N-acetyl-L-glutamate 5-semialdehyde + phosphate + NADP(+) = N-acetyl-L-glutamyl 5-phosphate + NADPH + H(+)</text>
        <dbReference type="Rhea" id="RHEA:21588"/>
        <dbReference type="ChEBI" id="CHEBI:15378"/>
        <dbReference type="ChEBI" id="CHEBI:29123"/>
        <dbReference type="ChEBI" id="CHEBI:43474"/>
        <dbReference type="ChEBI" id="CHEBI:57783"/>
        <dbReference type="ChEBI" id="CHEBI:57936"/>
        <dbReference type="ChEBI" id="CHEBI:58349"/>
        <dbReference type="EC" id="1.2.1.38"/>
    </reaction>
</comment>
<dbReference type="HAMAP" id="MF_00150">
    <property type="entry name" value="ArgC_type1"/>
    <property type="match status" value="1"/>
</dbReference>
<sequence length="362" mass="38744">MSADRLTVGIVGGTGHTGRELCRLLANHPRVAAILPTSRSGEPFERVHPNLLGSGLRFVTVGELSARAGELDVVFFSTPTGEAMRAAGAFHERGVKVVDLSADFRFPDPHLYERVHGPRHENPDLLAAATYGIPELHREQIAASSMIANPGCYAITAVLAAAPLLDSGWADLTRPLSIHAVNGTTGAGATPNPPTMHAAMAESMLAYNLDGHRHGPEIELALTERTGLPITVDLNTTHGPFARGIHLQANIALAAPRTRAELTGLYRQRYGRGHDGEYFVLVNDEPRRKSRNAKEYELYPSIGAVRGSNFCHLGLDVDAARGIAKVVAVTDNLVKGAAGTAIQNMNLMIGIDETTGLRHYGI</sequence>
<evidence type="ECO:0000313" key="7">
    <source>
        <dbReference type="EMBL" id="RDI55586.1"/>
    </source>
</evidence>
<dbReference type="InterPro" id="IPR000706">
    <property type="entry name" value="AGPR_type-1"/>
</dbReference>
<protein>
    <recommendedName>
        <fullName evidence="5">N-acetyl-gamma-glutamyl-phosphate reductase</fullName>
        <shortName evidence="5">AGPR</shortName>
        <ecNumber evidence="5">1.2.1.38</ecNumber>
    </recommendedName>
    <alternativeName>
        <fullName evidence="5">N-acetyl-glutamate semialdehyde dehydrogenase</fullName>
        <shortName evidence="5">NAGSA dehydrogenase</shortName>
    </alternativeName>
</protein>
<dbReference type="Pfam" id="PF22698">
    <property type="entry name" value="Semialdhyde_dhC_1"/>
    <property type="match status" value="1"/>
</dbReference>
<name>A0A370HFL5_9NOCA</name>
<dbReference type="SUPFAM" id="SSF51735">
    <property type="entry name" value="NAD(P)-binding Rossmann-fold domains"/>
    <property type="match status" value="1"/>
</dbReference>
<dbReference type="GO" id="GO:0005737">
    <property type="term" value="C:cytoplasm"/>
    <property type="evidence" value="ECO:0007669"/>
    <property type="project" value="UniProtKB-SubCell"/>
</dbReference>
<comment type="pathway">
    <text evidence="5">Amino-acid biosynthesis; L-arginine biosynthesis; N(2)-acetyl-L-ornithine from L-glutamate: step 3/4.</text>
</comment>
<keyword evidence="1 5" id="KW-0055">Arginine biosynthesis</keyword>
<comment type="subcellular location">
    <subcellularLocation>
        <location evidence="5">Cytoplasm</location>
    </subcellularLocation>
</comment>
<evidence type="ECO:0000259" key="6">
    <source>
        <dbReference type="SMART" id="SM00859"/>
    </source>
</evidence>
<dbReference type="STRING" id="1210089.GCA_001613165_06674"/>
<dbReference type="InterPro" id="IPR050085">
    <property type="entry name" value="AGPR"/>
</dbReference>
<dbReference type="Proteomes" id="UP000255355">
    <property type="component" value="Unassembled WGS sequence"/>
</dbReference>
<dbReference type="InterPro" id="IPR000534">
    <property type="entry name" value="Semialdehyde_DH_NAD-bd"/>
</dbReference>
<evidence type="ECO:0000256" key="2">
    <source>
        <dbReference type="ARBA" id="ARBA00022605"/>
    </source>
</evidence>
<feature type="active site" evidence="5">
    <location>
        <position position="152"/>
    </location>
</feature>
<dbReference type="GO" id="GO:0006526">
    <property type="term" value="P:L-arginine biosynthetic process"/>
    <property type="evidence" value="ECO:0007669"/>
    <property type="project" value="UniProtKB-UniRule"/>
</dbReference>
<comment type="similarity">
    <text evidence="5">Belongs to the NAGSA dehydrogenase family. Type 1 subfamily.</text>
</comment>
<dbReference type="Gene3D" id="3.40.50.720">
    <property type="entry name" value="NAD(P)-binding Rossmann-like Domain"/>
    <property type="match status" value="1"/>
</dbReference>
<dbReference type="UniPathway" id="UPA00068">
    <property type="reaction ID" value="UER00108"/>
</dbReference>
<keyword evidence="5" id="KW-0963">Cytoplasm</keyword>
<dbReference type="InterPro" id="IPR036291">
    <property type="entry name" value="NAD(P)-bd_dom_sf"/>
</dbReference>
<organism evidence="7 8">
    <name type="scientific">Nocardia mexicana</name>
    <dbReference type="NCBI Taxonomy" id="279262"/>
    <lineage>
        <taxon>Bacteria</taxon>
        <taxon>Bacillati</taxon>
        <taxon>Actinomycetota</taxon>
        <taxon>Actinomycetes</taxon>
        <taxon>Mycobacteriales</taxon>
        <taxon>Nocardiaceae</taxon>
        <taxon>Nocardia</taxon>
    </lineage>
</organism>
<dbReference type="CDD" id="cd17895">
    <property type="entry name" value="AGPR_1_N"/>
    <property type="match status" value="1"/>
</dbReference>
<dbReference type="Pfam" id="PF01118">
    <property type="entry name" value="Semialdhyde_dh"/>
    <property type="match status" value="1"/>
</dbReference>
<keyword evidence="3 5" id="KW-0521">NADP</keyword>
<keyword evidence="4 5" id="KW-0560">Oxidoreductase</keyword>
<evidence type="ECO:0000313" key="8">
    <source>
        <dbReference type="Proteomes" id="UP000255355"/>
    </source>
</evidence>
<keyword evidence="2 5" id="KW-0028">Amino-acid biosynthesis</keyword>
<dbReference type="NCBIfam" id="TIGR01850">
    <property type="entry name" value="argC"/>
    <property type="match status" value="1"/>
</dbReference>
<dbReference type="RefSeq" id="WP_068029077.1">
    <property type="nucleotide sequence ID" value="NZ_QQAZ01000001.1"/>
</dbReference>
<dbReference type="GO" id="GO:0070401">
    <property type="term" value="F:NADP+ binding"/>
    <property type="evidence" value="ECO:0007669"/>
    <property type="project" value="InterPro"/>
</dbReference>
<dbReference type="PANTHER" id="PTHR32338:SF10">
    <property type="entry name" value="N-ACETYL-GAMMA-GLUTAMYL-PHOSPHATE REDUCTASE, CHLOROPLASTIC-RELATED"/>
    <property type="match status" value="1"/>
</dbReference>
<evidence type="ECO:0000256" key="4">
    <source>
        <dbReference type="ARBA" id="ARBA00023002"/>
    </source>
</evidence>
<dbReference type="Gene3D" id="3.30.360.10">
    <property type="entry name" value="Dihydrodipicolinate Reductase, domain 2"/>
    <property type="match status" value="1"/>
</dbReference>
<dbReference type="InterPro" id="IPR058924">
    <property type="entry name" value="AGPR_dimerisation_dom"/>
</dbReference>
<dbReference type="GO" id="GO:0003942">
    <property type="term" value="F:N-acetyl-gamma-glutamyl-phosphate reductase activity"/>
    <property type="evidence" value="ECO:0007669"/>
    <property type="project" value="UniProtKB-UniRule"/>
</dbReference>
<reference evidence="7 8" key="1">
    <citation type="submission" date="2018-07" db="EMBL/GenBank/DDBJ databases">
        <title>Genomic Encyclopedia of Type Strains, Phase IV (KMG-IV): sequencing the most valuable type-strain genomes for metagenomic binning, comparative biology and taxonomic classification.</title>
        <authorList>
            <person name="Goeker M."/>
        </authorList>
    </citation>
    <scope>NUCLEOTIDE SEQUENCE [LARGE SCALE GENOMIC DNA]</scope>
    <source>
        <strain evidence="7 8">DSM 44952</strain>
    </source>
</reference>
<dbReference type="EMBL" id="QQAZ01000001">
    <property type="protein sequence ID" value="RDI55586.1"/>
    <property type="molecule type" value="Genomic_DNA"/>
</dbReference>
<proteinExistence type="inferred from homology"/>
<dbReference type="PANTHER" id="PTHR32338">
    <property type="entry name" value="N-ACETYL-GAMMA-GLUTAMYL-PHOSPHATE REDUCTASE, CHLOROPLASTIC-RELATED-RELATED"/>
    <property type="match status" value="1"/>
</dbReference>
<dbReference type="GO" id="GO:0051287">
    <property type="term" value="F:NAD binding"/>
    <property type="evidence" value="ECO:0007669"/>
    <property type="project" value="InterPro"/>
</dbReference>
<keyword evidence="8" id="KW-1185">Reference proteome</keyword>
<dbReference type="SMART" id="SM00859">
    <property type="entry name" value="Semialdhyde_dh"/>
    <property type="match status" value="1"/>
</dbReference>
<dbReference type="EC" id="1.2.1.38" evidence="5"/>
<comment type="function">
    <text evidence="5">Catalyzes the NADPH-dependent reduction of N-acetyl-5-glutamyl phosphate to yield N-acetyl-L-glutamate 5-semialdehyde.</text>
</comment>
<comment type="caution">
    <text evidence="7">The sequence shown here is derived from an EMBL/GenBank/DDBJ whole genome shotgun (WGS) entry which is preliminary data.</text>
</comment>